<proteinExistence type="predicted"/>
<evidence type="ECO:0000256" key="1">
    <source>
        <dbReference type="SAM" id="MobiDB-lite"/>
    </source>
</evidence>
<keyword evidence="3" id="KW-1185">Reference proteome</keyword>
<name>A0ABQ8L4N3_LABRO</name>
<dbReference type="EMBL" id="JACTAM010002485">
    <property type="protein sequence ID" value="KAI2644593.1"/>
    <property type="molecule type" value="Genomic_DNA"/>
</dbReference>
<feature type="region of interest" description="Disordered" evidence="1">
    <location>
        <begin position="152"/>
        <end position="176"/>
    </location>
</feature>
<sequence>MDRIAWTEKDNVIVLDTSSEDEMSKEGRATVLDSSSEDEMTAQQQYEKDAGRTQHPPLRLQRRFLFEAAILANITMDLALRATRQATTAMGRSMAAMVVTERHLLVNLADIGKKEKGFLLDAPVSPSELFGTSVETVVENFREAKPHSAAFRTFIPRRTKSEPEKQRGRGPSQSED</sequence>
<comment type="caution">
    <text evidence="2">The sequence shown here is derived from an EMBL/GenBank/DDBJ whole genome shotgun (WGS) entry which is preliminary data.</text>
</comment>
<gene>
    <name evidence="2" type="ORF">H4Q32_030529</name>
</gene>
<protein>
    <submittedName>
        <fullName evidence="2">Catalase-peroxidase</fullName>
    </submittedName>
</protein>
<feature type="region of interest" description="Disordered" evidence="1">
    <location>
        <begin position="18"/>
        <end position="54"/>
    </location>
</feature>
<evidence type="ECO:0000313" key="3">
    <source>
        <dbReference type="Proteomes" id="UP000830375"/>
    </source>
</evidence>
<dbReference type="Proteomes" id="UP000830375">
    <property type="component" value="Unassembled WGS sequence"/>
</dbReference>
<accession>A0ABQ8L4N3</accession>
<evidence type="ECO:0000313" key="2">
    <source>
        <dbReference type="EMBL" id="KAI2644593.1"/>
    </source>
</evidence>
<organism evidence="2 3">
    <name type="scientific">Labeo rohita</name>
    <name type="common">Indian major carp</name>
    <name type="synonym">Cyprinus rohita</name>
    <dbReference type="NCBI Taxonomy" id="84645"/>
    <lineage>
        <taxon>Eukaryota</taxon>
        <taxon>Metazoa</taxon>
        <taxon>Chordata</taxon>
        <taxon>Craniata</taxon>
        <taxon>Vertebrata</taxon>
        <taxon>Euteleostomi</taxon>
        <taxon>Actinopterygii</taxon>
        <taxon>Neopterygii</taxon>
        <taxon>Teleostei</taxon>
        <taxon>Ostariophysi</taxon>
        <taxon>Cypriniformes</taxon>
        <taxon>Cyprinidae</taxon>
        <taxon>Labeoninae</taxon>
        <taxon>Labeonini</taxon>
        <taxon>Labeo</taxon>
    </lineage>
</organism>
<reference evidence="2 3" key="1">
    <citation type="submission" date="2022-01" db="EMBL/GenBank/DDBJ databases">
        <title>A high-quality chromosome-level genome assembly of rohu carp, Labeo rohita.</title>
        <authorList>
            <person name="Arick M.A. II"/>
            <person name="Hsu C.-Y."/>
            <person name="Magbanua Z."/>
            <person name="Pechanova O."/>
            <person name="Grover C."/>
            <person name="Miller E."/>
            <person name="Thrash A."/>
            <person name="Ezzel L."/>
            <person name="Alam S."/>
            <person name="Benzie J."/>
            <person name="Hamilton M."/>
            <person name="Karsi A."/>
            <person name="Lawrence M.L."/>
            <person name="Peterson D.G."/>
        </authorList>
    </citation>
    <scope>NUCLEOTIDE SEQUENCE [LARGE SCALE GENOMIC DNA]</scope>
    <source>
        <strain evidence="3">BAU-BD-2019</strain>
        <tissue evidence="2">Blood</tissue>
    </source>
</reference>